<dbReference type="AlphaFoldDB" id="A0A0M9WFE7"/>
<evidence type="ECO:0000313" key="2">
    <source>
        <dbReference type="Proteomes" id="UP000037696"/>
    </source>
</evidence>
<proteinExistence type="predicted"/>
<organism evidence="1 2">
    <name type="scientific">Penicillium nordicum</name>
    <dbReference type="NCBI Taxonomy" id="229535"/>
    <lineage>
        <taxon>Eukaryota</taxon>
        <taxon>Fungi</taxon>
        <taxon>Dikarya</taxon>
        <taxon>Ascomycota</taxon>
        <taxon>Pezizomycotina</taxon>
        <taxon>Eurotiomycetes</taxon>
        <taxon>Eurotiomycetidae</taxon>
        <taxon>Eurotiales</taxon>
        <taxon>Aspergillaceae</taxon>
        <taxon>Penicillium</taxon>
    </lineage>
</organism>
<protein>
    <submittedName>
        <fullName evidence="1">Uncharacterized protein</fullName>
    </submittedName>
</protein>
<gene>
    <name evidence="1" type="ORF">ACN38_g6249</name>
</gene>
<reference evidence="1 2" key="1">
    <citation type="submission" date="2015-08" db="EMBL/GenBank/DDBJ databases">
        <title>Genome sequencing of Penicillium nordicum.</title>
        <authorList>
            <person name="Nguyen H.D."/>
            <person name="Seifert K.A."/>
        </authorList>
    </citation>
    <scope>NUCLEOTIDE SEQUENCE [LARGE SCALE GENOMIC DNA]</scope>
    <source>
        <strain evidence="1 2">DAOMC 185683</strain>
    </source>
</reference>
<accession>A0A0M9WFE7</accession>
<name>A0A0M9WFE7_9EURO</name>
<evidence type="ECO:0000313" key="1">
    <source>
        <dbReference type="EMBL" id="KOS42823.1"/>
    </source>
</evidence>
<sequence length="95" mass="10818">MWIWKILCESGMKLHSCLNTRCIICHRCFSDPASGRWAILNPSSLIWILEGDSLCLDKILALDHDTRQSLLCQTARVAKAFQDYRLSKIGSMYGV</sequence>
<dbReference type="Proteomes" id="UP000037696">
    <property type="component" value="Unassembled WGS sequence"/>
</dbReference>
<dbReference type="OrthoDB" id="2831558at2759"/>
<keyword evidence="2" id="KW-1185">Reference proteome</keyword>
<dbReference type="STRING" id="229535.A0A0M9WFE7"/>
<comment type="caution">
    <text evidence="1">The sequence shown here is derived from an EMBL/GenBank/DDBJ whole genome shotgun (WGS) entry which is preliminary data.</text>
</comment>
<dbReference type="EMBL" id="LHQQ01000095">
    <property type="protein sequence ID" value="KOS42823.1"/>
    <property type="molecule type" value="Genomic_DNA"/>
</dbReference>